<dbReference type="PANTHER" id="PTHR13939:SF0">
    <property type="entry name" value="NMN AMIDOHYDROLASE-LIKE PROTEIN YFAY"/>
    <property type="match status" value="1"/>
</dbReference>
<dbReference type="InterPro" id="IPR036653">
    <property type="entry name" value="CinA-like_C"/>
</dbReference>
<dbReference type="InterPro" id="IPR001453">
    <property type="entry name" value="MoaB/Mog_dom"/>
</dbReference>
<dbReference type="AlphaFoldDB" id="A0A1G9BHJ8"/>
<dbReference type="RefSeq" id="WP_091267218.1">
    <property type="nucleotide sequence ID" value="NZ_FNFK01000027.1"/>
</dbReference>
<comment type="similarity">
    <text evidence="1">Belongs to the CinA family.</text>
</comment>
<proteinExistence type="inferred from homology"/>
<dbReference type="InterPro" id="IPR041424">
    <property type="entry name" value="CinA_KH"/>
</dbReference>
<dbReference type="Proteomes" id="UP000199433">
    <property type="component" value="Unassembled WGS sequence"/>
</dbReference>
<dbReference type="EMBL" id="FNFK01000027">
    <property type="protein sequence ID" value="SDK38981.1"/>
    <property type="molecule type" value="Genomic_DNA"/>
</dbReference>
<dbReference type="OrthoDB" id="9801454at2"/>
<dbReference type="SUPFAM" id="SSF53218">
    <property type="entry name" value="Molybdenum cofactor biosynthesis proteins"/>
    <property type="match status" value="1"/>
</dbReference>
<dbReference type="HAMAP" id="MF_00226_B">
    <property type="entry name" value="CinA_B"/>
    <property type="match status" value="1"/>
</dbReference>
<dbReference type="InterPro" id="IPR008135">
    <property type="entry name" value="Competence-induced_CinA"/>
</dbReference>
<dbReference type="PIRSF" id="PIRSF006728">
    <property type="entry name" value="CinA"/>
    <property type="match status" value="1"/>
</dbReference>
<evidence type="ECO:0000313" key="4">
    <source>
        <dbReference type="Proteomes" id="UP000199433"/>
    </source>
</evidence>
<dbReference type="STRING" id="426701.SAMN04488098_102719"/>
<evidence type="ECO:0000256" key="1">
    <source>
        <dbReference type="HAMAP-Rule" id="MF_00226"/>
    </source>
</evidence>
<accession>A0A1G9BHJ8</accession>
<dbReference type="SMART" id="SM00852">
    <property type="entry name" value="MoCF_biosynth"/>
    <property type="match status" value="1"/>
</dbReference>
<name>A0A1G9BHJ8_9LACT</name>
<dbReference type="NCBIfam" id="TIGR00200">
    <property type="entry name" value="cinA_nterm"/>
    <property type="match status" value="1"/>
</dbReference>
<dbReference type="Gene3D" id="3.40.980.10">
    <property type="entry name" value="MoaB/Mog-like domain"/>
    <property type="match status" value="1"/>
</dbReference>
<dbReference type="CDD" id="cd00885">
    <property type="entry name" value="cinA"/>
    <property type="match status" value="1"/>
</dbReference>
<dbReference type="Gene3D" id="3.90.950.20">
    <property type="entry name" value="CinA-like"/>
    <property type="match status" value="1"/>
</dbReference>
<dbReference type="SUPFAM" id="SSF142433">
    <property type="entry name" value="CinA-like"/>
    <property type="match status" value="1"/>
</dbReference>
<keyword evidence="4" id="KW-1185">Reference proteome</keyword>
<gene>
    <name evidence="1" type="primary">cinA</name>
    <name evidence="3" type="ORF">SAMN04488098_102719</name>
</gene>
<dbReference type="InterPro" id="IPR008136">
    <property type="entry name" value="CinA_C"/>
</dbReference>
<dbReference type="InterPro" id="IPR036425">
    <property type="entry name" value="MoaB/Mog-like_dom_sf"/>
</dbReference>
<sequence length="426" mass="47195">MKAEIISIGTELLLGHVVNTNAAFLSRELAALGVEVYHHVTVGDNPDRLVEAIKQAEKRVDLIVLSGGLGPTEDDITKKTLASHLGVDLILHEETEDKIITYHKNSDFNMPENNQLQALILTDSIPLTNDTGLAVGMMLTQNNRHYALLPGPPDELELMVENYLKEEIVKHILDEQVLVSRVMRFFGLTEAQLAEKIQDIVVNQSNPTVAVYANDGEITVRITAKAENEEQGNEVIDEIEKDIMEILSDYFFGYGDKRLADVIKDMLIERSLTITAAESLTGGAFLSELTSDLSAGSILEGGVVTYSEDKKNKVLKVTKETIKKYGVVSPECAIEMAEKSRAMFDADIGVGLTGVAGPSSLEDQIPGSVYIGIAFKDKRSFSKHFQFGYKRNRNRRLAVQNALELVRRVLKDIPIEKTIFYGEDKK</sequence>
<organism evidence="3 4">
    <name type="scientific">Alkalibacterium thalassium</name>
    <dbReference type="NCBI Taxonomy" id="426701"/>
    <lineage>
        <taxon>Bacteria</taxon>
        <taxon>Bacillati</taxon>
        <taxon>Bacillota</taxon>
        <taxon>Bacilli</taxon>
        <taxon>Lactobacillales</taxon>
        <taxon>Carnobacteriaceae</taxon>
        <taxon>Alkalibacterium</taxon>
    </lineage>
</organism>
<dbReference type="InterPro" id="IPR050101">
    <property type="entry name" value="CinA"/>
</dbReference>
<dbReference type="Pfam" id="PF02464">
    <property type="entry name" value="CinA"/>
    <property type="match status" value="1"/>
</dbReference>
<dbReference type="Pfam" id="PF18146">
    <property type="entry name" value="CinA_KH"/>
    <property type="match status" value="1"/>
</dbReference>
<dbReference type="Pfam" id="PF00994">
    <property type="entry name" value="MoCF_biosynth"/>
    <property type="match status" value="1"/>
</dbReference>
<evidence type="ECO:0000313" key="3">
    <source>
        <dbReference type="EMBL" id="SDK38981.1"/>
    </source>
</evidence>
<dbReference type="NCBIfam" id="TIGR00177">
    <property type="entry name" value="molyb_syn"/>
    <property type="match status" value="1"/>
</dbReference>
<feature type="domain" description="MoaB/Mog" evidence="2">
    <location>
        <begin position="4"/>
        <end position="171"/>
    </location>
</feature>
<dbReference type="Gene3D" id="3.30.70.2860">
    <property type="match status" value="1"/>
</dbReference>
<evidence type="ECO:0000259" key="2">
    <source>
        <dbReference type="SMART" id="SM00852"/>
    </source>
</evidence>
<reference evidence="4" key="1">
    <citation type="submission" date="2016-10" db="EMBL/GenBank/DDBJ databases">
        <authorList>
            <person name="Varghese N."/>
            <person name="Submissions S."/>
        </authorList>
    </citation>
    <scope>NUCLEOTIDE SEQUENCE [LARGE SCALE GENOMIC DNA]</scope>
    <source>
        <strain evidence="4">DSM 19181</strain>
    </source>
</reference>
<dbReference type="NCBIfam" id="TIGR00199">
    <property type="entry name" value="PncC_domain"/>
    <property type="match status" value="1"/>
</dbReference>
<protein>
    <recommendedName>
        <fullName evidence="1">Putative competence-damage inducible protein</fullName>
    </recommendedName>
</protein>
<dbReference type="NCBIfam" id="NF001813">
    <property type="entry name" value="PRK00549.1"/>
    <property type="match status" value="1"/>
</dbReference>
<dbReference type="PANTHER" id="PTHR13939">
    <property type="entry name" value="NICOTINAMIDE-NUCLEOTIDE AMIDOHYDROLASE PNCC"/>
    <property type="match status" value="1"/>
</dbReference>